<keyword evidence="7" id="KW-0862">Zinc</keyword>
<dbReference type="Proteomes" id="UP000247569">
    <property type="component" value="Unassembled WGS sequence"/>
</dbReference>
<dbReference type="Gene3D" id="3.50.30.30">
    <property type="match status" value="1"/>
</dbReference>
<gene>
    <name evidence="12" type="ORF">DFR70_12331</name>
</gene>
<feature type="compositionally biased region" description="Basic and acidic residues" evidence="8">
    <location>
        <begin position="503"/>
        <end position="514"/>
    </location>
</feature>
<evidence type="ECO:0000256" key="1">
    <source>
        <dbReference type="ARBA" id="ARBA00005957"/>
    </source>
</evidence>
<protein>
    <submittedName>
        <fullName evidence="12">PA domain-containing protein</fullName>
    </submittedName>
</protein>
<dbReference type="InterPro" id="IPR003137">
    <property type="entry name" value="PA_domain"/>
</dbReference>
<evidence type="ECO:0000313" key="13">
    <source>
        <dbReference type="Proteomes" id="UP000247569"/>
    </source>
</evidence>
<sequence length="514" mass="53571">MHHIFRRATAVRIVAAATALPLALTLALAGTTHADPGAPPERQLADSVKAPNIKRHLQELQNIANANGGTRASGTPGFDKSSDYVAGQLRGAGYQVTVQKFDFPFFREKSTAAMSQVSPDAKTYKPTTPGSSEVGDFATLTYSGSGNVQATVQAVDLTLPPTPEPSSTSGCEAQDFAGFTAGNIALLQRGTCPFADKARNAQNAGAVGVIIFNEGQPGRTDAFAGTLGGPGFNIPVVGASFAVGQDLASPANTVVKLKTDTESTTRTTNNIVAETKRGNADKVVMAGAHLDSVLAGPGINDNGSGTAGLLEVALQFAKVPPKNKVRFAWWGAEELGLLGSEHYVASLSEADRSKIALYGNYDMIASPNYAYMIYDGSAGPAGSVEIEKNLARYFDFLKIPHVPTALDGRSDYGPFMAVGIPSGGLFTGAEGIKTPEEQQMFGGEAGKAYDACYHSACDTINNINDKALTVNTGAIAYSTATFAFSDNPPSRTPVAKTAPQQRGKADSHRGGLAL</sequence>
<feature type="domain" description="PA" evidence="10">
    <location>
        <begin position="165"/>
        <end position="247"/>
    </location>
</feature>
<comment type="caution">
    <text evidence="12">The sequence shown here is derived from an EMBL/GenBank/DDBJ whole genome shotgun (WGS) entry which is preliminary data.</text>
</comment>
<keyword evidence="4" id="KW-0479">Metal-binding</keyword>
<proteinExistence type="inferred from homology"/>
<evidence type="ECO:0000256" key="8">
    <source>
        <dbReference type="SAM" id="MobiDB-lite"/>
    </source>
</evidence>
<dbReference type="SUPFAM" id="SSF52025">
    <property type="entry name" value="PA domain"/>
    <property type="match status" value="1"/>
</dbReference>
<keyword evidence="13" id="KW-1185">Reference proteome</keyword>
<dbReference type="RefSeq" id="WP_040743389.1">
    <property type="nucleotide sequence ID" value="NZ_QJKF01000023.1"/>
</dbReference>
<dbReference type="OrthoDB" id="345880at2"/>
<dbReference type="InterPro" id="IPR007484">
    <property type="entry name" value="Peptidase_M28"/>
</dbReference>
<dbReference type="EMBL" id="QJKF01000023">
    <property type="protein sequence ID" value="PXX54737.1"/>
    <property type="molecule type" value="Genomic_DNA"/>
</dbReference>
<keyword evidence="3" id="KW-0645">Protease</keyword>
<name>A0A318JTL8_9NOCA</name>
<reference evidence="12 13" key="1">
    <citation type="submission" date="2018-05" db="EMBL/GenBank/DDBJ databases">
        <title>Genomic Encyclopedia of Type Strains, Phase IV (KMG-IV): sequencing the most valuable type-strain genomes for metagenomic binning, comparative biology and taxonomic classification.</title>
        <authorList>
            <person name="Goeker M."/>
        </authorList>
    </citation>
    <scope>NUCLEOTIDE SEQUENCE [LARGE SCALE GENOMIC DNA]</scope>
    <source>
        <strain evidence="12 13">DSM 44704</strain>
    </source>
</reference>
<dbReference type="InterPro" id="IPR046450">
    <property type="entry name" value="PA_dom_sf"/>
</dbReference>
<evidence type="ECO:0000256" key="2">
    <source>
        <dbReference type="ARBA" id="ARBA00022438"/>
    </source>
</evidence>
<evidence type="ECO:0000259" key="10">
    <source>
        <dbReference type="Pfam" id="PF02225"/>
    </source>
</evidence>
<dbReference type="CDD" id="cd03876">
    <property type="entry name" value="M28_SGAP_like"/>
    <property type="match status" value="1"/>
</dbReference>
<dbReference type="GO" id="GO:0006508">
    <property type="term" value="P:proteolysis"/>
    <property type="evidence" value="ECO:0007669"/>
    <property type="project" value="UniProtKB-KW"/>
</dbReference>
<feature type="region of interest" description="Disordered" evidence="8">
    <location>
        <begin position="488"/>
        <end position="514"/>
    </location>
</feature>
<dbReference type="SUPFAM" id="SSF53187">
    <property type="entry name" value="Zn-dependent exopeptidases"/>
    <property type="match status" value="1"/>
</dbReference>
<evidence type="ECO:0000256" key="6">
    <source>
        <dbReference type="ARBA" id="ARBA00022801"/>
    </source>
</evidence>
<dbReference type="Pfam" id="PF02225">
    <property type="entry name" value="PA"/>
    <property type="match status" value="1"/>
</dbReference>
<dbReference type="InterPro" id="IPR045175">
    <property type="entry name" value="M28_fam"/>
</dbReference>
<dbReference type="PANTHER" id="PTHR12147:SF26">
    <property type="entry name" value="PEPTIDASE M28 DOMAIN-CONTAINING PROTEIN"/>
    <property type="match status" value="1"/>
</dbReference>
<dbReference type="GO" id="GO:0046872">
    <property type="term" value="F:metal ion binding"/>
    <property type="evidence" value="ECO:0007669"/>
    <property type="project" value="UniProtKB-KW"/>
</dbReference>
<evidence type="ECO:0000256" key="4">
    <source>
        <dbReference type="ARBA" id="ARBA00022723"/>
    </source>
</evidence>
<accession>A0A318JTL8</accession>
<keyword evidence="2" id="KW-0031">Aminopeptidase</keyword>
<feature type="signal peptide" evidence="9">
    <location>
        <begin position="1"/>
        <end position="34"/>
    </location>
</feature>
<dbReference type="GO" id="GO:0004177">
    <property type="term" value="F:aminopeptidase activity"/>
    <property type="evidence" value="ECO:0007669"/>
    <property type="project" value="UniProtKB-KW"/>
</dbReference>
<feature type="chain" id="PRO_5016367916" evidence="9">
    <location>
        <begin position="35"/>
        <end position="514"/>
    </location>
</feature>
<dbReference type="Gene3D" id="3.40.630.10">
    <property type="entry name" value="Zn peptidases"/>
    <property type="match status" value="1"/>
</dbReference>
<dbReference type="GO" id="GO:0008235">
    <property type="term" value="F:metalloexopeptidase activity"/>
    <property type="evidence" value="ECO:0007669"/>
    <property type="project" value="InterPro"/>
</dbReference>
<comment type="similarity">
    <text evidence="1">Belongs to the peptidase M28 family. M28A subfamily.</text>
</comment>
<dbReference type="InterPro" id="IPR041756">
    <property type="entry name" value="M28_SGAP-like"/>
</dbReference>
<organism evidence="12 13">
    <name type="scientific">Nocardia tenerifensis</name>
    <dbReference type="NCBI Taxonomy" id="228006"/>
    <lineage>
        <taxon>Bacteria</taxon>
        <taxon>Bacillati</taxon>
        <taxon>Actinomycetota</taxon>
        <taxon>Actinomycetes</taxon>
        <taxon>Mycobacteriales</taxon>
        <taxon>Nocardiaceae</taxon>
        <taxon>Nocardia</taxon>
    </lineage>
</organism>
<keyword evidence="5 9" id="KW-0732">Signal</keyword>
<dbReference type="AlphaFoldDB" id="A0A318JTL8"/>
<evidence type="ECO:0000259" key="11">
    <source>
        <dbReference type="Pfam" id="PF04389"/>
    </source>
</evidence>
<dbReference type="PANTHER" id="PTHR12147">
    <property type="entry name" value="METALLOPEPTIDASE M28 FAMILY MEMBER"/>
    <property type="match status" value="1"/>
</dbReference>
<dbReference type="Pfam" id="PF04389">
    <property type="entry name" value="Peptidase_M28"/>
    <property type="match status" value="1"/>
</dbReference>
<keyword evidence="6" id="KW-0378">Hydrolase</keyword>
<evidence type="ECO:0000256" key="5">
    <source>
        <dbReference type="ARBA" id="ARBA00022729"/>
    </source>
</evidence>
<evidence type="ECO:0000256" key="3">
    <source>
        <dbReference type="ARBA" id="ARBA00022670"/>
    </source>
</evidence>
<evidence type="ECO:0000313" key="12">
    <source>
        <dbReference type="EMBL" id="PXX54737.1"/>
    </source>
</evidence>
<feature type="domain" description="Peptidase M28" evidence="11">
    <location>
        <begin position="270"/>
        <end position="476"/>
    </location>
</feature>
<evidence type="ECO:0000256" key="7">
    <source>
        <dbReference type="ARBA" id="ARBA00022833"/>
    </source>
</evidence>
<evidence type="ECO:0000256" key="9">
    <source>
        <dbReference type="SAM" id="SignalP"/>
    </source>
</evidence>